<keyword evidence="6" id="KW-0558">Oxidation</keyword>
<dbReference type="SUPFAM" id="SSF55424">
    <property type="entry name" value="FAD/NAD-linked reductases, dimerisation (C-terminal) domain"/>
    <property type="match status" value="1"/>
</dbReference>
<evidence type="ECO:0000259" key="9">
    <source>
        <dbReference type="Pfam" id="PF07992"/>
    </source>
</evidence>
<dbReference type="PRINTS" id="PR00411">
    <property type="entry name" value="PNDRDTASEI"/>
</dbReference>
<evidence type="ECO:0000256" key="5">
    <source>
        <dbReference type="ARBA" id="ARBA00023002"/>
    </source>
</evidence>
<gene>
    <name evidence="10" type="ORF">SAMN04487752_1585</name>
</gene>
<dbReference type="OrthoDB" id="9802028at2"/>
<dbReference type="Pfam" id="PF07992">
    <property type="entry name" value="Pyr_redox_2"/>
    <property type="match status" value="1"/>
</dbReference>
<dbReference type="GO" id="GO:0016491">
    <property type="term" value="F:oxidoreductase activity"/>
    <property type="evidence" value="ECO:0007669"/>
    <property type="project" value="UniProtKB-KW"/>
</dbReference>
<keyword evidence="11" id="KW-1185">Reference proteome</keyword>
<dbReference type="EMBL" id="FNJW01000008">
    <property type="protein sequence ID" value="SDQ28153.1"/>
    <property type="molecule type" value="Genomic_DNA"/>
</dbReference>
<accession>A0A1H0ZL33</accession>
<evidence type="ECO:0000256" key="2">
    <source>
        <dbReference type="ARBA" id="ARBA00009130"/>
    </source>
</evidence>
<keyword evidence="5" id="KW-0560">Oxidoreductase</keyword>
<dbReference type="Proteomes" id="UP000199481">
    <property type="component" value="Unassembled WGS sequence"/>
</dbReference>
<dbReference type="SUPFAM" id="SSF51905">
    <property type="entry name" value="FAD/NAD(P)-binding domain"/>
    <property type="match status" value="2"/>
</dbReference>
<dbReference type="PRINTS" id="PR00368">
    <property type="entry name" value="FADPNR"/>
</dbReference>
<evidence type="ECO:0000256" key="3">
    <source>
        <dbReference type="ARBA" id="ARBA00022630"/>
    </source>
</evidence>
<dbReference type="InterPro" id="IPR016156">
    <property type="entry name" value="FAD/NAD-linked_Rdtase_dimer_sf"/>
</dbReference>
<dbReference type="InterPro" id="IPR050260">
    <property type="entry name" value="FAD-bd_OxRdtase"/>
</dbReference>
<dbReference type="Gene3D" id="3.50.50.60">
    <property type="entry name" value="FAD/NAD(P)-binding domain"/>
    <property type="match status" value="2"/>
</dbReference>
<comment type="similarity">
    <text evidence="2">Belongs to the class-III pyridine nucleotide-disulfide oxidoreductase family.</text>
</comment>
<feature type="domain" description="FAD/NAD(P)-binding" evidence="9">
    <location>
        <begin position="1"/>
        <end position="303"/>
    </location>
</feature>
<proteinExistence type="inferred from homology"/>
<keyword evidence="3" id="KW-0285">Flavoprotein</keyword>
<dbReference type="InterPro" id="IPR023753">
    <property type="entry name" value="FAD/NAD-binding_dom"/>
</dbReference>
<dbReference type="PANTHER" id="PTHR43429:SF1">
    <property type="entry name" value="NAD(P)H SULFUR OXIDOREDUCTASE (COA-DEPENDENT)"/>
    <property type="match status" value="1"/>
</dbReference>
<evidence type="ECO:0000313" key="11">
    <source>
        <dbReference type="Proteomes" id="UP000199481"/>
    </source>
</evidence>
<evidence type="ECO:0000256" key="1">
    <source>
        <dbReference type="ARBA" id="ARBA00001974"/>
    </source>
</evidence>
<dbReference type="Gene3D" id="3.30.390.30">
    <property type="match status" value="1"/>
</dbReference>
<reference evidence="11" key="1">
    <citation type="submission" date="2016-10" db="EMBL/GenBank/DDBJ databases">
        <authorList>
            <person name="Varghese N."/>
            <person name="Submissions S."/>
        </authorList>
    </citation>
    <scope>NUCLEOTIDE SEQUENCE [LARGE SCALE GENOMIC DNA]</scope>
    <source>
        <strain evidence="11">MPL-11</strain>
    </source>
</reference>
<evidence type="ECO:0000313" key="10">
    <source>
        <dbReference type="EMBL" id="SDQ28153.1"/>
    </source>
</evidence>
<evidence type="ECO:0000259" key="8">
    <source>
        <dbReference type="Pfam" id="PF02852"/>
    </source>
</evidence>
<comment type="cofactor">
    <cofactor evidence="1">
        <name>FAD</name>
        <dbReference type="ChEBI" id="CHEBI:57692"/>
    </cofactor>
</comment>
<dbReference type="InterPro" id="IPR004099">
    <property type="entry name" value="Pyr_nucl-diS_OxRdtase_dimer"/>
</dbReference>
<protein>
    <submittedName>
        <fullName evidence="10">NADPH-dependent 2,4-dienoyl-CoA reductase, sulfur reductase</fullName>
    </submittedName>
</protein>
<dbReference type="PANTHER" id="PTHR43429">
    <property type="entry name" value="PYRIDINE NUCLEOTIDE-DISULFIDE OXIDOREDUCTASE DOMAIN-CONTAINING"/>
    <property type="match status" value="1"/>
</dbReference>
<sequence>MKIIVVGTSHAGYEAIQTLLKEQPDAELHLYERGDTASFLSCGIQSYLEGIAESLDSLHYATEDSYIEQHVNVHMNSDVVGINPKAKTITVKTTDGETEESYDKLILSPGAAPVRIPIPGADLDNIFYVRGRNWAEKVKTRMGQSKKAVVVGGGYIGIEVAEAFAKVGIETTVIDSLDRVLNTYLDKEFVDVLNENMNHNGLTVRTSEMVKEVVGENGTVKKVVTDKGEYEADTVIMAVGVRPNTKWLQGIVELNPDGTVVIDDYLETSEKDIFAMGDATKIPFAPNHGKKLIALASNARRQGVIAAKNILEKKVKMPEVSGTSGLTLFDYKLASTGVKDIDQDSIDAEVASTFVVENIRPTFIDDEKVMMKIHFEKDSHRIVGAQLMSTYDVTASINVLSVAISSGWTLEKLAFADFFFQPGFNRPWNYLNVLAQKALDDNFDSEKL</sequence>
<dbReference type="Pfam" id="PF02852">
    <property type="entry name" value="Pyr_redox_dim"/>
    <property type="match status" value="1"/>
</dbReference>
<evidence type="ECO:0000256" key="6">
    <source>
        <dbReference type="ARBA" id="ARBA00023097"/>
    </source>
</evidence>
<dbReference type="RefSeq" id="WP_089976941.1">
    <property type="nucleotide sequence ID" value="NZ_CP084916.1"/>
</dbReference>
<dbReference type="AlphaFoldDB" id="A0A1H0ZL33"/>
<dbReference type="InterPro" id="IPR036188">
    <property type="entry name" value="FAD/NAD-bd_sf"/>
</dbReference>
<organism evidence="10 11">
    <name type="scientific">Carnobacterium viridans</name>
    <dbReference type="NCBI Taxonomy" id="174587"/>
    <lineage>
        <taxon>Bacteria</taxon>
        <taxon>Bacillati</taxon>
        <taxon>Bacillota</taxon>
        <taxon>Bacilli</taxon>
        <taxon>Lactobacillales</taxon>
        <taxon>Carnobacteriaceae</taxon>
        <taxon>Carnobacterium</taxon>
    </lineage>
</organism>
<feature type="domain" description="Pyridine nucleotide-disulphide oxidoreductase dimerisation" evidence="8">
    <location>
        <begin position="326"/>
        <end position="425"/>
    </location>
</feature>
<keyword evidence="7" id="KW-0676">Redox-active center</keyword>
<evidence type="ECO:0000256" key="7">
    <source>
        <dbReference type="ARBA" id="ARBA00023284"/>
    </source>
</evidence>
<keyword evidence="4" id="KW-0274">FAD</keyword>
<evidence type="ECO:0000256" key="4">
    <source>
        <dbReference type="ARBA" id="ARBA00022827"/>
    </source>
</evidence>
<name>A0A1H0ZL33_9LACT</name>